<gene>
    <name evidence="2" type="ORF">RMCC_1346</name>
</gene>
<name>A0A117I976_MYCCR</name>
<keyword evidence="3" id="KW-1185">Reference proteome</keyword>
<dbReference type="Proteomes" id="UP000069443">
    <property type="component" value="Unassembled WGS sequence"/>
</dbReference>
<sequence>MGKDATTASDHKSTNALDDIDTGGTPIGFSFGSRTIRLDTVPEMDETFIIMLKAQVTRDGNARNAQGELIPVRTVKILDGWEPGKKPTNGADPNQGELYPTDPVTGGPTEEDGSVDTGGGED</sequence>
<accession>A0A117I976</accession>
<reference evidence="3" key="2">
    <citation type="submission" date="2016-02" db="EMBL/GenBank/DDBJ databases">
        <title>Draft genome sequence of five rapidly growing Mycobacterium species.</title>
        <authorList>
            <person name="Katahira K."/>
            <person name="Gotou Y."/>
            <person name="Iida K."/>
            <person name="Ogura Y."/>
            <person name="Hayashi T."/>
        </authorList>
    </citation>
    <scope>NUCLEOTIDE SEQUENCE [LARGE SCALE GENOMIC DNA]</scope>
    <source>
        <strain evidence="3">JCM15298</strain>
    </source>
</reference>
<feature type="compositionally biased region" description="Acidic residues" evidence="1">
    <location>
        <begin position="109"/>
        <end position="122"/>
    </location>
</feature>
<reference evidence="3" key="1">
    <citation type="journal article" date="2016" name="Genome Announc.">
        <title>Draft Genome Sequences of Five Rapidly Growing Mycobacterium Species, M. thermoresistibile, M. fortuitum subsp. acetamidolyticum, M. canariasense, M. brisbanense, and M. novocastrense.</title>
        <authorList>
            <person name="Katahira K."/>
            <person name="Ogura Y."/>
            <person name="Gotoh Y."/>
            <person name="Hayashi T."/>
        </authorList>
    </citation>
    <scope>NUCLEOTIDE SEQUENCE [LARGE SCALE GENOMIC DNA]</scope>
    <source>
        <strain evidence="3">JCM15298</strain>
    </source>
</reference>
<feature type="region of interest" description="Disordered" evidence="1">
    <location>
        <begin position="79"/>
        <end position="122"/>
    </location>
</feature>
<evidence type="ECO:0000256" key="1">
    <source>
        <dbReference type="SAM" id="MobiDB-lite"/>
    </source>
</evidence>
<dbReference type="STRING" id="228230.RMCC_1346"/>
<dbReference type="RefSeq" id="WP_062655691.1">
    <property type="nucleotide sequence ID" value="NZ_BCSY01000035.1"/>
</dbReference>
<feature type="compositionally biased region" description="Basic and acidic residues" evidence="1">
    <location>
        <begin position="1"/>
        <end position="13"/>
    </location>
</feature>
<organism evidence="2 3">
    <name type="scientific">Mycolicibacterium canariasense</name>
    <name type="common">Mycobacterium canariasense</name>
    <dbReference type="NCBI Taxonomy" id="228230"/>
    <lineage>
        <taxon>Bacteria</taxon>
        <taxon>Bacillati</taxon>
        <taxon>Actinomycetota</taxon>
        <taxon>Actinomycetes</taxon>
        <taxon>Mycobacteriales</taxon>
        <taxon>Mycobacteriaceae</taxon>
        <taxon>Mycolicibacterium</taxon>
    </lineage>
</organism>
<protein>
    <submittedName>
        <fullName evidence="2">Uncharacterized protein</fullName>
    </submittedName>
</protein>
<dbReference type="EMBL" id="BCSY01000035">
    <property type="protein sequence ID" value="GAS94380.1"/>
    <property type="molecule type" value="Genomic_DNA"/>
</dbReference>
<feature type="region of interest" description="Disordered" evidence="1">
    <location>
        <begin position="1"/>
        <end position="32"/>
    </location>
</feature>
<evidence type="ECO:0000313" key="3">
    <source>
        <dbReference type="Proteomes" id="UP000069443"/>
    </source>
</evidence>
<evidence type="ECO:0000313" key="2">
    <source>
        <dbReference type="EMBL" id="GAS94380.1"/>
    </source>
</evidence>
<comment type="caution">
    <text evidence="2">The sequence shown here is derived from an EMBL/GenBank/DDBJ whole genome shotgun (WGS) entry which is preliminary data.</text>
</comment>
<proteinExistence type="predicted"/>
<dbReference type="AlphaFoldDB" id="A0A117I976"/>